<evidence type="ECO:0000313" key="5">
    <source>
        <dbReference type="Proteomes" id="UP001183176"/>
    </source>
</evidence>
<dbReference type="InterPro" id="IPR020904">
    <property type="entry name" value="Sc_DH/Rdtase_CS"/>
</dbReference>
<comment type="caution">
    <text evidence="4">The sequence shown here is derived from an EMBL/GenBank/DDBJ whole genome shotgun (WGS) entry which is preliminary data.</text>
</comment>
<protein>
    <submittedName>
        <fullName evidence="4">SDR family NAD(P)-dependent oxidoreductase</fullName>
    </submittedName>
</protein>
<organism evidence="4 5">
    <name type="scientific">Jatrophihabitans lederbergiae</name>
    <dbReference type="NCBI Taxonomy" id="3075547"/>
    <lineage>
        <taxon>Bacteria</taxon>
        <taxon>Bacillati</taxon>
        <taxon>Actinomycetota</taxon>
        <taxon>Actinomycetes</taxon>
        <taxon>Jatrophihabitantales</taxon>
        <taxon>Jatrophihabitantaceae</taxon>
        <taxon>Jatrophihabitans</taxon>
    </lineage>
</organism>
<dbReference type="Proteomes" id="UP001183176">
    <property type="component" value="Unassembled WGS sequence"/>
</dbReference>
<dbReference type="InterPro" id="IPR002347">
    <property type="entry name" value="SDR_fam"/>
</dbReference>
<keyword evidence="2" id="KW-0560">Oxidoreductase</keyword>
<dbReference type="PRINTS" id="PR00081">
    <property type="entry name" value="GDHRDH"/>
</dbReference>
<dbReference type="RefSeq" id="WP_311425358.1">
    <property type="nucleotide sequence ID" value="NZ_JAVREH010000078.1"/>
</dbReference>
<keyword evidence="5" id="KW-1185">Reference proteome</keyword>
<dbReference type="Gene3D" id="3.40.50.720">
    <property type="entry name" value="NAD(P)-binding Rossmann-like Domain"/>
    <property type="match status" value="1"/>
</dbReference>
<gene>
    <name evidence="4" type="ORF">RM423_22885</name>
</gene>
<name>A0ABU2JH04_9ACTN</name>
<comment type="similarity">
    <text evidence="1">Belongs to the short-chain dehydrogenases/reductases (SDR) family.</text>
</comment>
<sequence>MRLSGKTAVITGGTRGLGRVIAESYVAEGCRVLLGGRDIDAVADLVDKYPDQLASRHLDVRDPDSVDRLLQAAVDRFDGLDIVVANAGMSAPGRVAGLSLEDWAATFETNVTGTFLTVRAALKYLPAHGGGSVITMSSAMATRVAPGASAYCASKAAIEMLTRVAAVESAAQGITVNCLAPGIIDEGMGRALASNAVVWAKYSQKLASGRPGTADEVAAAAVFLVGNDSRYINGHVMEVNGGLDW</sequence>
<dbReference type="InterPro" id="IPR057326">
    <property type="entry name" value="KR_dom"/>
</dbReference>
<dbReference type="PANTHER" id="PTHR42760:SF133">
    <property type="entry name" value="3-OXOACYL-[ACYL-CARRIER-PROTEIN] REDUCTASE"/>
    <property type="match status" value="1"/>
</dbReference>
<evidence type="ECO:0000259" key="3">
    <source>
        <dbReference type="SMART" id="SM00822"/>
    </source>
</evidence>
<feature type="domain" description="Ketoreductase" evidence="3">
    <location>
        <begin position="6"/>
        <end position="186"/>
    </location>
</feature>
<dbReference type="SUPFAM" id="SSF51735">
    <property type="entry name" value="NAD(P)-binding Rossmann-fold domains"/>
    <property type="match status" value="1"/>
</dbReference>
<dbReference type="PANTHER" id="PTHR42760">
    <property type="entry name" value="SHORT-CHAIN DEHYDROGENASES/REDUCTASES FAMILY MEMBER"/>
    <property type="match status" value="1"/>
</dbReference>
<dbReference type="InterPro" id="IPR036291">
    <property type="entry name" value="NAD(P)-bd_dom_sf"/>
</dbReference>
<proteinExistence type="inferred from homology"/>
<evidence type="ECO:0000313" key="4">
    <source>
        <dbReference type="EMBL" id="MDT0264217.1"/>
    </source>
</evidence>
<dbReference type="Pfam" id="PF13561">
    <property type="entry name" value="adh_short_C2"/>
    <property type="match status" value="1"/>
</dbReference>
<dbReference type="EMBL" id="JAVREH010000078">
    <property type="protein sequence ID" value="MDT0264217.1"/>
    <property type="molecule type" value="Genomic_DNA"/>
</dbReference>
<dbReference type="PROSITE" id="PS00061">
    <property type="entry name" value="ADH_SHORT"/>
    <property type="match status" value="1"/>
</dbReference>
<evidence type="ECO:0000256" key="2">
    <source>
        <dbReference type="ARBA" id="ARBA00023002"/>
    </source>
</evidence>
<dbReference type="SMART" id="SM00822">
    <property type="entry name" value="PKS_KR"/>
    <property type="match status" value="1"/>
</dbReference>
<dbReference type="PRINTS" id="PR00080">
    <property type="entry name" value="SDRFAMILY"/>
</dbReference>
<accession>A0ABU2JH04</accession>
<reference evidence="5" key="1">
    <citation type="submission" date="2023-07" db="EMBL/GenBank/DDBJ databases">
        <title>30 novel species of actinomycetes from the DSMZ collection.</title>
        <authorList>
            <person name="Nouioui I."/>
        </authorList>
    </citation>
    <scope>NUCLEOTIDE SEQUENCE [LARGE SCALE GENOMIC DNA]</scope>
    <source>
        <strain evidence="5">DSM 44399</strain>
    </source>
</reference>
<evidence type="ECO:0000256" key="1">
    <source>
        <dbReference type="ARBA" id="ARBA00006484"/>
    </source>
</evidence>
<dbReference type="CDD" id="cd05233">
    <property type="entry name" value="SDR_c"/>
    <property type="match status" value="1"/>
</dbReference>